<proteinExistence type="predicted"/>
<protein>
    <submittedName>
        <fullName evidence="1">Uncharacterized protein</fullName>
    </submittedName>
</protein>
<dbReference type="AlphaFoldDB" id="A0A517TUZ6"/>
<dbReference type="OrthoDB" id="281807at2"/>
<organism evidence="1 2">
    <name type="scientific">Lacipirellula limnantheis</name>
    <dbReference type="NCBI Taxonomy" id="2528024"/>
    <lineage>
        <taxon>Bacteria</taxon>
        <taxon>Pseudomonadati</taxon>
        <taxon>Planctomycetota</taxon>
        <taxon>Planctomycetia</taxon>
        <taxon>Pirellulales</taxon>
        <taxon>Lacipirellulaceae</taxon>
        <taxon>Lacipirellula</taxon>
    </lineage>
</organism>
<sequence length="194" mass="20133">MTVMIGSLGVPLSSQRAVRTGEAFPCQDCVCGCPDAESCWRDCCCFSNAQKIVWAEKNGVKVPIFVVAAARRELSAHAAKPPCCNDQQAAGESEQQACSESAKPCDSPSCCEKESSASSDGSSGKVVLLMTALKCRGISVSIGLLPPSVPPAELAVVALVIDLGALPAEAEINYLSPCHDVATPPPDCCKLFSA</sequence>
<reference evidence="1 2" key="1">
    <citation type="submission" date="2019-02" db="EMBL/GenBank/DDBJ databases">
        <title>Deep-cultivation of Planctomycetes and their phenomic and genomic characterization uncovers novel biology.</title>
        <authorList>
            <person name="Wiegand S."/>
            <person name="Jogler M."/>
            <person name="Boedeker C."/>
            <person name="Pinto D."/>
            <person name="Vollmers J."/>
            <person name="Rivas-Marin E."/>
            <person name="Kohn T."/>
            <person name="Peeters S.H."/>
            <person name="Heuer A."/>
            <person name="Rast P."/>
            <person name="Oberbeckmann S."/>
            <person name="Bunk B."/>
            <person name="Jeske O."/>
            <person name="Meyerdierks A."/>
            <person name="Storesund J.E."/>
            <person name="Kallscheuer N."/>
            <person name="Luecker S."/>
            <person name="Lage O.M."/>
            <person name="Pohl T."/>
            <person name="Merkel B.J."/>
            <person name="Hornburger P."/>
            <person name="Mueller R.-W."/>
            <person name="Bruemmer F."/>
            <person name="Labrenz M."/>
            <person name="Spormann A.M."/>
            <person name="Op den Camp H."/>
            <person name="Overmann J."/>
            <person name="Amann R."/>
            <person name="Jetten M.S.M."/>
            <person name="Mascher T."/>
            <person name="Medema M.H."/>
            <person name="Devos D.P."/>
            <person name="Kaster A.-K."/>
            <person name="Ovreas L."/>
            <person name="Rohde M."/>
            <person name="Galperin M.Y."/>
            <person name="Jogler C."/>
        </authorList>
    </citation>
    <scope>NUCLEOTIDE SEQUENCE [LARGE SCALE GENOMIC DNA]</scope>
    <source>
        <strain evidence="1 2">I41</strain>
    </source>
</reference>
<name>A0A517TUZ6_9BACT</name>
<gene>
    <name evidence="1" type="ORF">I41_13590</name>
</gene>
<evidence type="ECO:0000313" key="1">
    <source>
        <dbReference type="EMBL" id="QDT72192.1"/>
    </source>
</evidence>
<keyword evidence="2" id="KW-1185">Reference proteome</keyword>
<dbReference type="KEGG" id="llh:I41_13590"/>
<dbReference type="RefSeq" id="WP_145431782.1">
    <property type="nucleotide sequence ID" value="NZ_CP036339.1"/>
</dbReference>
<accession>A0A517TUZ6</accession>
<evidence type="ECO:0000313" key="2">
    <source>
        <dbReference type="Proteomes" id="UP000317909"/>
    </source>
</evidence>
<dbReference type="EMBL" id="CP036339">
    <property type="protein sequence ID" value="QDT72192.1"/>
    <property type="molecule type" value="Genomic_DNA"/>
</dbReference>
<dbReference type="Proteomes" id="UP000317909">
    <property type="component" value="Chromosome"/>
</dbReference>